<evidence type="ECO:0000256" key="1">
    <source>
        <dbReference type="SAM" id="MobiDB-lite"/>
    </source>
</evidence>
<name>A0ABV5KK96_9BACL</name>
<evidence type="ECO:0008006" key="5">
    <source>
        <dbReference type="Google" id="ProtNLM"/>
    </source>
</evidence>
<comment type="caution">
    <text evidence="3">The sequence shown here is derived from an EMBL/GenBank/DDBJ whole genome shotgun (WGS) entry which is preliminary data.</text>
</comment>
<feature type="chain" id="PRO_5047105523" description="DUF5666 domain-containing protein" evidence="2">
    <location>
        <begin position="27"/>
        <end position="233"/>
    </location>
</feature>
<evidence type="ECO:0000256" key="2">
    <source>
        <dbReference type="SAM" id="SignalP"/>
    </source>
</evidence>
<evidence type="ECO:0000313" key="4">
    <source>
        <dbReference type="Proteomes" id="UP001589747"/>
    </source>
</evidence>
<reference evidence="3 4" key="1">
    <citation type="submission" date="2024-09" db="EMBL/GenBank/DDBJ databases">
        <authorList>
            <person name="Sun Q."/>
            <person name="Mori K."/>
        </authorList>
    </citation>
    <scope>NUCLEOTIDE SEQUENCE [LARGE SCALE GENOMIC DNA]</scope>
    <source>
        <strain evidence="3 4">TISTR 2452</strain>
    </source>
</reference>
<feature type="region of interest" description="Disordered" evidence="1">
    <location>
        <begin position="75"/>
        <end position="167"/>
    </location>
</feature>
<feature type="compositionally biased region" description="Gly residues" evidence="1">
    <location>
        <begin position="82"/>
        <end position="91"/>
    </location>
</feature>
<keyword evidence="4" id="KW-1185">Reference proteome</keyword>
<sequence>MKWTSVGAAFVLTALLAGCGSGDSQAAGTNTVNEAGISATAASGTKEAGMPERAGDLMGKIVSVTADSVVIQKSNMQPSDMPGGGMGGGRRPNGQAPDGAASEGSGTGATAPSGQEGNSGADAPTGDGAQERPSGGPNGEPPTDGQGQRPQGGRGGFGQMEFTDEQVTVTLNSETSITAMSFGPGGMSNAPVEASALKAGDIVTVWLNPDQTTAQSLQVRSMPANNGEAGDQQ</sequence>
<keyword evidence="2" id="KW-0732">Signal</keyword>
<gene>
    <name evidence="3" type="ORF">ACFFSY_02415</name>
</gene>
<feature type="compositionally biased region" description="Low complexity" evidence="1">
    <location>
        <begin position="99"/>
        <end position="114"/>
    </location>
</feature>
<accession>A0ABV5KK96</accession>
<feature type="signal peptide" evidence="2">
    <location>
        <begin position="1"/>
        <end position="26"/>
    </location>
</feature>
<proteinExistence type="predicted"/>
<organism evidence="3 4">
    <name type="scientific">Paenibacillus aurantiacus</name>
    <dbReference type="NCBI Taxonomy" id="1936118"/>
    <lineage>
        <taxon>Bacteria</taxon>
        <taxon>Bacillati</taxon>
        <taxon>Bacillota</taxon>
        <taxon>Bacilli</taxon>
        <taxon>Bacillales</taxon>
        <taxon>Paenibacillaceae</taxon>
        <taxon>Paenibacillus</taxon>
    </lineage>
</organism>
<dbReference type="Proteomes" id="UP001589747">
    <property type="component" value="Unassembled WGS sequence"/>
</dbReference>
<dbReference type="PROSITE" id="PS51257">
    <property type="entry name" value="PROKAR_LIPOPROTEIN"/>
    <property type="match status" value="1"/>
</dbReference>
<evidence type="ECO:0000313" key="3">
    <source>
        <dbReference type="EMBL" id="MFB9324793.1"/>
    </source>
</evidence>
<dbReference type="EMBL" id="JBHMDO010000003">
    <property type="protein sequence ID" value="MFB9324793.1"/>
    <property type="molecule type" value="Genomic_DNA"/>
</dbReference>
<protein>
    <recommendedName>
        <fullName evidence="5">DUF5666 domain-containing protein</fullName>
    </recommendedName>
</protein>
<dbReference type="RefSeq" id="WP_377489328.1">
    <property type="nucleotide sequence ID" value="NZ_JBHMDO010000003.1"/>
</dbReference>